<organism evidence="2 3">
    <name type="scientific">Hypsibius exemplaris</name>
    <name type="common">Freshwater tardigrade</name>
    <dbReference type="NCBI Taxonomy" id="2072580"/>
    <lineage>
        <taxon>Eukaryota</taxon>
        <taxon>Metazoa</taxon>
        <taxon>Ecdysozoa</taxon>
        <taxon>Tardigrada</taxon>
        <taxon>Eutardigrada</taxon>
        <taxon>Parachela</taxon>
        <taxon>Hypsibioidea</taxon>
        <taxon>Hypsibiidae</taxon>
        <taxon>Hypsibius</taxon>
    </lineage>
</organism>
<feature type="region of interest" description="Disordered" evidence="1">
    <location>
        <begin position="1"/>
        <end position="63"/>
    </location>
</feature>
<sequence>MGLGICGKMPLGSWTKRRDAGEYSSGGSDGWRTRASSSNSSGFGTVSGGTTSSARHNPRIGQTIARRGWFTQAQSQMAIRGPVAMRNFGNKWTSKEIGDVSPHAY</sequence>
<name>A0A9X6RQ13_HYPEX</name>
<keyword evidence="3" id="KW-1185">Reference proteome</keyword>
<accession>A0A9X6RQ13</accession>
<proteinExistence type="predicted"/>
<dbReference type="AlphaFoldDB" id="A0A9X6RQ13"/>
<feature type="compositionally biased region" description="Low complexity" evidence="1">
    <location>
        <begin position="36"/>
        <end position="53"/>
    </location>
</feature>
<reference evidence="3" key="1">
    <citation type="submission" date="2017-01" db="EMBL/GenBank/DDBJ databases">
        <title>Comparative genomics of anhydrobiosis in the tardigrade Hypsibius dujardini.</title>
        <authorList>
            <person name="Yoshida Y."/>
            <person name="Koutsovoulos G."/>
            <person name="Laetsch D."/>
            <person name="Stevens L."/>
            <person name="Kumar S."/>
            <person name="Horikawa D."/>
            <person name="Ishino K."/>
            <person name="Komine S."/>
            <person name="Tomita M."/>
            <person name="Blaxter M."/>
            <person name="Arakawa K."/>
        </authorList>
    </citation>
    <scope>NUCLEOTIDE SEQUENCE [LARGE SCALE GENOMIC DNA]</scope>
    <source>
        <strain evidence="3">Z151</strain>
    </source>
</reference>
<comment type="caution">
    <text evidence="2">The sequence shown here is derived from an EMBL/GenBank/DDBJ whole genome shotgun (WGS) entry which is preliminary data.</text>
</comment>
<dbReference type="Proteomes" id="UP000192578">
    <property type="component" value="Unassembled WGS sequence"/>
</dbReference>
<evidence type="ECO:0000313" key="2">
    <source>
        <dbReference type="EMBL" id="OWA55490.1"/>
    </source>
</evidence>
<evidence type="ECO:0000313" key="3">
    <source>
        <dbReference type="Proteomes" id="UP000192578"/>
    </source>
</evidence>
<dbReference type="EMBL" id="MTYJ01000855">
    <property type="protein sequence ID" value="OWA55490.1"/>
    <property type="molecule type" value="Genomic_DNA"/>
</dbReference>
<protein>
    <submittedName>
        <fullName evidence="2">Uncharacterized protein</fullName>
    </submittedName>
</protein>
<gene>
    <name evidence="2" type="ORF">BV898_19876</name>
</gene>
<evidence type="ECO:0000256" key="1">
    <source>
        <dbReference type="SAM" id="MobiDB-lite"/>
    </source>
</evidence>